<name>A0A4D6KM64_VIGUN</name>
<dbReference type="Proteomes" id="UP000501690">
    <property type="component" value="Linkage Group LG1"/>
</dbReference>
<gene>
    <name evidence="1" type="ORF">DEO72_LG1g2795</name>
</gene>
<sequence>MEARTMQVRWNVPGSGGVRRLRCWLTMEEDGVAMMVVRFPASCAAAVAAERECRGAREVRCIVVASKLVQPWLLREGCAAEKVSLVRVLLQRWCFAVATTVVICRFELLRRLWGAAARWCSLLQSCGRWLPWLTRCGEASRRLLLFPASFSGGRRGDGGGGCHGGWKGN</sequence>
<evidence type="ECO:0000313" key="2">
    <source>
        <dbReference type="Proteomes" id="UP000501690"/>
    </source>
</evidence>
<proteinExistence type="predicted"/>
<dbReference type="AlphaFoldDB" id="A0A4D6KM64"/>
<dbReference type="EMBL" id="CP039345">
    <property type="protein sequence ID" value="QCD79156.1"/>
    <property type="molecule type" value="Genomic_DNA"/>
</dbReference>
<accession>A0A4D6KM64</accession>
<keyword evidence="2" id="KW-1185">Reference proteome</keyword>
<protein>
    <submittedName>
        <fullName evidence="1">Uncharacterized protein</fullName>
    </submittedName>
</protein>
<reference evidence="1 2" key="1">
    <citation type="submission" date="2019-04" db="EMBL/GenBank/DDBJ databases">
        <title>An improved genome assembly and genetic linkage map for asparagus bean, Vigna unguiculata ssp. sesquipedialis.</title>
        <authorList>
            <person name="Xia Q."/>
            <person name="Zhang R."/>
            <person name="Dong Y."/>
        </authorList>
    </citation>
    <scope>NUCLEOTIDE SEQUENCE [LARGE SCALE GENOMIC DNA]</scope>
    <source>
        <tissue evidence="1">Leaf</tissue>
    </source>
</reference>
<organism evidence="1 2">
    <name type="scientific">Vigna unguiculata</name>
    <name type="common">Cowpea</name>
    <dbReference type="NCBI Taxonomy" id="3917"/>
    <lineage>
        <taxon>Eukaryota</taxon>
        <taxon>Viridiplantae</taxon>
        <taxon>Streptophyta</taxon>
        <taxon>Embryophyta</taxon>
        <taxon>Tracheophyta</taxon>
        <taxon>Spermatophyta</taxon>
        <taxon>Magnoliopsida</taxon>
        <taxon>eudicotyledons</taxon>
        <taxon>Gunneridae</taxon>
        <taxon>Pentapetalae</taxon>
        <taxon>rosids</taxon>
        <taxon>fabids</taxon>
        <taxon>Fabales</taxon>
        <taxon>Fabaceae</taxon>
        <taxon>Papilionoideae</taxon>
        <taxon>50 kb inversion clade</taxon>
        <taxon>NPAAA clade</taxon>
        <taxon>indigoferoid/millettioid clade</taxon>
        <taxon>Phaseoleae</taxon>
        <taxon>Vigna</taxon>
    </lineage>
</organism>
<evidence type="ECO:0000313" key="1">
    <source>
        <dbReference type="EMBL" id="QCD79156.1"/>
    </source>
</evidence>